<gene>
    <name evidence="1" type="ORF">P5673_012337</name>
</gene>
<dbReference type="PANTHER" id="PTHR33198:SF20">
    <property type="entry name" value="RETROTRANSPOSON GAG DOMAIN-CONTAINING PROTEIN"/>
    <property type="match status" value="1"/>
</dbReference>
<proteinExistence type="predicted"/>
<dbReference type="Proteomes" id="UP001249851">
    <property type="component" value="Unassembled WGS sequence"/>
</dbReference>
<organism evidence="1 2">
    <name type="scientific">Acropora cervicornis</name>
    <name type="common">Staghorn coral</name>
    <dbReference type="NCBI Taxonomy" id="6130"/>
    <lineage>
        <taxon>Eukaryota</taxon>
        <taxon>Metazoa</taxon>
        <taxon>Cnidaria</taxon>
        <taxon>Anthozoa</taxon>
        <taxon>Hexacorallia</taxon>
        <taxon>Scleractinia</taxon>
        <taxon>Astrocoeniina</taxon>
        <taxon>Acroporidae</taxon>
        <taxon>Acropora</taxon>
    </lineage>
</organism>
<dbReference type="PANTHER" id="PTHR33198">
    <property type="entry name" value="ANK_REP_REGION DOMAIN-CONTAINING PROTEIN-RELATED"/>
    <property type="match status" value="1"/>
</dbReference>
<keyword evidence="2" id="KW-1185">Reference proteome</keyword>
<evidence type="ECO:0000313" key="1">
    <source>
        <dbReference type="EMBL" id="KAK2564111.1"/>
    </source>
</evidence>
<reference evidence="1" key="1">
    <citation type="journal article" date="2023" name="G3 (Bethesda)">
        <title>Whole genome assembly and annotation of the endangered Caribbean coral Acropora cervicornis.</title>
        <authorList>
            <person name="Selwyn J.D."/>
            <person name="Vollmer S.V."/>
        </authorList>
    </citation>
    <scope>NUCLEOTIDE SEQUENCE</scope>
    <source>
        <strain evidence="1">K2</strain>
    </source>
</reference>
<protein>
    <submittedName>
        <fullName evidence="1">Uncharacterized protein</fullName>
    </submittedName>
</protein>
<comment type="caution">
    <text evidence="1">The sequence shown here is derived from an EMBL/GenBank/DDBJ whole genome shotgun (WGS) entry which is preliminary data.</text>
</comment>
<name>A0AAD9QNB2_ACRCE</name>
<reference evidence="1" key="2">
    <citation type="journal article" date="2023" name="Science">
        <title>Genomic signatures of disease resistance in endangered staghorn corals.</title>
        <authorList>
            <person name="Vollmer S.V."/>
            <person name="Selwyn J.D."/>
            <person name="Despard B.A."/>
            <person name="Roesel C.L."/>
        </authorList>
    </citation>
    <scope>NUCLEOTIDE SEQUENCE</scope>
    <source>
        <strain evidence="1">K2</strain>
    </source>
</reference>
<evidence type="ECO:0000313" key="2">
    <source>
        <dbReference type="Proteomes" id="UP001249851"/>
    </source>
</evidence>
<dbReference type="AlphaFoldDB" id="A0AAD9QNB2"/>
<dbReference type="EMBL" id="JARQWQ010000023">
    <property type="protein sequence ID" value="KAK2564111.1"/>
    <property type="molecule type" value="Genomic_DNA"/>
</dbReference>
<sequence>MSDSEETTPPLRSQQSIVMQAAPLIQGIMPPKPLDTTSNITENWKQFKQIWENYAIITNLTAQTEQYRVALFLHCLGPDAMKIYNGMQFANETDRRNLSKIIEKFDEFTIREANETYERYIFNGRNQGQDESFDAYITALRSLAKTCGFCDCLADSLLRDRIVLGISNHTLRKRLLQERKLHLKKCIDLCRNSEDASSQIKNISGASSTTDDVHRLRVQATKPPWKPKYDRNAKHHKHQKRKICKFCGGNHPLKKELCPAWQKRCQKCNGRNHFATVCKKGQVHGVHGLSEQPELDGDERNDSYESSDYEFLAVIAVEPSIHAIEQTSGYAREIYTEMMINNKKIKFQIDCEGSINIITKCHTTGSHVTSSNKTLKM</sequence>
<accession>A0AAD9QNB2</accession>